<evidence type="ECO:0000313" key="3">
    <source>
        <dbReference type="Proteomes" id="UP000070412"/>
    </source>
</evidence>
<dbReference type="Gene3D" id="3.40.50.1820">
    <property type="entry name" value="alpha/beta hydrolase"/>
    <property type="match status" value="1"/>
</dbReference>
<gene>
    <name evidence="1" type="ORF">SSS_6769</name>
</gene>
<dbReference type="SUPFAM" id="SSF53474">
    <property type="entry name" value="alpha/beta-Hydrolases"/>
    <property type="match status" value="1"/>
</dbReference>
<proteinExistence type="predicted"/>
<evidence type="ECO:0000313" key="2">
    <source>
        <dbReference type="EnsemblMetazoa" id="KAF7491133.1"/>
    </source>
</evidence>
<reference evidence="1" key="2">
    <citation type="submission" date="2020-01" db="EMBL/GenBank/DDBJ databases">
        <authorList>
            <person name="Korhonen P.K.K."/>
            <person name="Guangxu M.G."/>
            <person name="Wang T.W."/>
            <person name="Stroehlein A.J.S."/>
            <person name="Young N.D."/>
            <person name="Ang C.-S.A."/>
            <person name="Fernando D.W.F."/>
            <person name="Lu H.L."/>
            <person name="Taylor S.T."/>
            <person name="Ehtesham M.E.M."/>
            <person name="Najaraj S.H.N."/>
            <person name="Harsha G.H.G."/>
            <person name="Madugundu A.M."/>
            <person name="Renuse S.R."/>
            <person name="Holt D.H."/>
            <person name="Pandey A.P."/>
            <person name="Papenfuss A.P."/>
            <person name="Gasser R.B.G."/>
            <person name="Fischer K.F."/>
        </authorList>
    </citation>
    <scope>NUCLEOTIDE SEQUENCE</scope>
    <source>
        <strain evidence="1">SSS_KF_BRIS2020</strain>
    </source>
</reference>
<reference evidence="2" key="3">
    <citation type="submission" date="2022-06" db="UniProtKB">
        <authorList>
            <consortium name="EnsemblMetazoa"/>
        </authorList>
    </citation>
    <scope>IDENTIFICATION</scope>
</reference>
<reference evidence="3" key="1">
    <citation type="journal article" date="2020" name="PLoS Negl. Trop. Dis.">
        <title>High-quality nuclear genome for Sarcoptes scabiei-A critical resource for a neglected parasite.</title>
        <authorList>
            <person name="Korhonen P.K."/>
            <person name="Gasser R.B."/>
            <person name="Ma G."/>
            <person name="Wang T."/>
            <person name="Stroehlein A.J."/>
            <person name="Young N.D."/>
            <person name="Ang C.S."/>
            <person name="Fernando D.D."/>
            <person name="Lu H.C."/>
            <person name="Taylor S."/>
            <person name="Reynolds S.L."/>
            <person name="Mofiz E."/>
            <person name="Najaraj S.H."/>
            <person name="Gowda H."/>
            <person name="Madugundu A."/>
            <person name="Renuse S."/>
            <person name="Holt D."/>
            <person name="Pandey A."/>
            <person name="Papenfuss A.T."/>
            <person name="Fischer K."/>
        </authorList>
    </citation>
    <scope>NUCLEOTIDE SEQUENCE [LARGE SCALE GENOMIC DNA]</scope>
</reference>
<dbReference type="EMBL" id="WVUK01000061">
    <property type="protein sequence ID" value="KAF7491133.1"/>
    <property type="molecule type" value="Genomic_DNA"/>
</dbReference>
<organism evidence="1">
    <name type="scientific">Sarcoptes scabiei</name>
    <name type="common">Itch mite</name>
    <name type="synonym">Acarus scabiei</name>
    <dbReference type="NCBI Taxonomy" id="52283"/>
    <lineage>
        <taxon>Eukaryota</taxon>
        <taxon>Metazoa</taxon>
        <taxon>Ecdysozoa</taxon>
        <taxon>Arthropoda</taxon>
        <taxon>Chelicerata</taxon>
        <taxon>Arachnida</taxon>
        <taxon>Acari</taxon>
        <taxon>Acariformes</taxon>
        <taxon>Sarcoptiformes</taxon>
        <taxon>Astigmata</taxon>
        <taxon>Psoroptidia</taxon>
        <taxon>Sarcoptoidea</taxon>
        <taxon>Sarcoptidae</taxon>
        <taxon>Sarcoptinae</taxon>
        <taxon>Sarcoptes</taxon>
    </lineage>
</organism>
<name>A0A834R780_SARSC</name>
<dbReference type="Proteomes" id="UP000070412">
    <property type="component" value="Unassembled WGS sequence"/>
</dbReference>
<sequence>MIKSITLRTCVGLYDQLRLINKIYRNSPSQGLDLKINYIDSGELLQSPQKSIVLLHGFNDNFSPFIPLVEHFLAKNIRINLKQIDCLVSHSFGIQACSALWEKPDDIEIKSVGMIAPQRFGKQFLEAIKFHKLSIFPFKFNTIDELFLMVCMAYDEQVPLKDAERRTESLKKLRIPGFILFGENDNLISGKNKQRLHEILGIREKTIIDNDISSIQFDSEEIKSIILKNAKHFPHLTHSDVIYSLIEKCINI</sequence>
<keyword evidence="3" id="KW-1185">Reference proteome</keyword>
<dbReference type="InterPro" id="IPR029058">
    <property type="entry name" value="AB_hydrolase_fold"/>
</dbReference>
<dbReference type="AlphaFoldDB" id="A0A834R780"/>
<accession>A0A834R780</accession>
<dbReference type="EnsemblMetazoa" id="SSS_6769s_mrna">
    <property type="protein sequence ID" value="KAF7491133.1"/>
    <property type="gene ID" value="SSS_6769"/>
</dbReference>
<protein>
    <submittedName>
        <fullName evidence="1 2">Uncharacterized protein</fullName>
    </submittedName>
</protein>
<dbReference type="OrthoDB" id="6431331at2759"/>
<evidence type="ECO:0000313" key="1">
    <source>
        <dbReference type="EMBL" id="KAF7491133.1"/>
    </source>
</evidence>